<feature type="domain" description="SLH" evidence="2">
    <location>
        <begin position="340"/>
        <end position="403"/>
    </location>
</feature>
<evidence type="ECO:0000259" key="2">
    <source>
        <dbReference type="PROSITE" id="PS51272"/>
    </source>
</evidence>
<accession>A0A5D4RKK2</accession>
<organism evidence="3 4">
    <name type="scientific">Bacillus infantis</name>
    <dbReference type="NCBI Taxonomy" id="324767"/>
    <lineage>
        <taxon>Bacteria</taxon>
        <taxon>Bacillati</taxon>
        <taxon>Bacillota</taxon>
        <taxon>Bacilli</taxon>
        <taxon>Bacillales</taxon>
        <taxon>Bacillaceae</taxon>
        <taxon>Bacillus</taxon>
    </lineage>
</organism>
<dbReference type="InterPro" id="IPR001119">
    <property type="entry name" value="SLH_dom"/>
</dbReference>
<name>A0A5D4RKK2_9BACI</name>
<keyword evidence="1" id="KW-0732">Signal</keyword>
<feature type="domain" description="SLH" evidence="2">
    <location>
        <begin position="512"/>
        <end position="567"/>
    </location>
</feature>
<feature type="domain" description="SLH" evidence="2">
    <location>
        <begin position="222"/>
        <end position="285"/>
    </location>
</feature>
<dbReference type="InterPro" id="IPR039563">
    <property type="entry name" value="Peptidase_C39_single_dom"/>
</dbReference>
<dbReference type="PANTHER" id="PTHR37806">
    <property type="entry name" value="LMO0724 PROTEIN"/>
    <property type="match status" value="1"/>
</dbReference>
<evidence type="ECO:0000256" key="1">
    <source>
        <dbReference type="ARBA" id="ARBA00022729"/>
    </source>
</evidence>
<dbReference type="Pfam" id="PF13529">
    <property type="entry name" value="Peptidase_C39_2"/>
    <property type="match status" value="1"/>
</dbReference>
<dbReference type="EMBL" id="VTER01000003">
    <property type="protein sequence ID" value="TYS50294.1"/>
    <property type="molecule type" value="Genomic_DNA"/>
</dbReference>
<dbReference type="AlphaFoldDB" id="A0A5D4RKK2"/>
<feature type="domain" description="SLH" evidence="2">
    <location>
        <begin position="404"/>
        <end position="456"/>
    </location>
</feature>
<evidence type="ECO:0000313" key="3">
    <source>
        <dbReference type="EMBL" id="TYS50294.1"/>
    </source>
</evidence>
<dbReference type="InterPro" id="IPR039564">
    <property type="entry name" value="Peptidase_C39-like"/>
</dbReference>
<dbReference type="PROSITE" id="PS51272">
    <property type="entry name" value="SLH"/>
    <property type="match status" value="4"/>
</dbReference>
<gene>
    <name evidence="3" type="ORF">FZD51_07050</name>
</gene>
<dbReference type="Proteomes" id="UP000322139">
    <property type="component" value="Unassembled WGS sequence"/>
</dbReference>
<evidence type="ECO:0000313" key="4">
    <source>
        <dbReference type="Proteomes" id="UP000322139"/>
    </source>
</evidence>
<dbReference type="CDD" id="cd02549">
    <property type="entry name" value="Peptidase_C39A"/>
    <property type="match status" value="1"/>
</dbReference>
<protein>
    <recommendedName>
        <fullName evidence="2">SLH domain-containing protein</fullName>
    </recommendedName>
</protein>
<comment type="caution">
    <text evidence="3">The sequence shown here is derived from an EMBL/GenBank/DDBJ whole genome shotgun (WGS) entry which is preliminary data.</text>
</comment>
<dbReference type="Gene3D" id="3.90.70.10">
    <property type="entry name" value="Cysteine proteinases"/>
    <property type="match status" value="1"/>
</dbReference>
<reference evidence="3 4" key="1">
    <citation type="submission" date="2019-08" db="EMBL/GenBank/DDBJ databases">
        <title>Bacillus genomes from the desert of Cuatro Cienegas, Coahuila.</title>
        <authorList>
            <person name="Olmedo-Alvarez G."/>
        </authorList>
    </citation>
    <scope>NUCLEOTIDE SEQUENCE [LARGE SCALE GENOMIC DNA]</scope>
    <source>
        <strain evidence="3 4">CH446_14T</strain>
    </source>
</reference>
<dbReference type="PANTHER" id="PTHR37806:SF1">
    <property type="entry name" value="PEPTIDASE C39-LIKE DOMAIN-CONTAINING PROTEIN"/>
    <property type="match status" value="1"/>
</dbReference>
<dbReference type="Pfam" id="PF00395">
    <property type="entry name" value="SLH"/>
    <property type="match status" value="6"/>
</dbReference>
<proteinExistence type="predicted"/>
<dbReference type="RefSeq" id="WP_148974097.1">
    <property type="nucleotide sequence ID" value="NZ_JBBCLX010000010.1"/>
</dbReference>
<sequence>MHLRKLFFSVLIGFIFTLALLEEEASAKKLLDAPHIKQLPELPRGCEVTSLAMMLLDAGAKADKMTLAKQIKKVPFKQNGLHGNPYDGFVGNMYTYSLPGYGVYNGPIAELAEDYLPGRIVNLTGLAPSYIYKMIDKGSTVWVITNSRFRALPASQFQTWNTSTGKVSITYREHSVLVTGYDSQYVYINDPLYKTKNRAVSRKNFEASWVQMGRQAISYYPKNQHFFADTIGHWAEKEINRFSELEYINGYKNGLFKPNDSITRSQQAIMTARVLNLPLENRKSPSFKDLSVTNTEYKAVAALVEEGILQDGAAFSGTNALTRAEMSKILTMAFKLPLSGTKQFTDVSDASWALPYIQTIYEYGITSGYSNGTFKPNDQVTRAQFSVFLTRAMEKLWFTDIYKHWARDDISMLKREGIIKGESNGSFRPNASISRAEAAVMLDRSIDLPEAVGVQAAFKDLPASHFSHSSVMKLVQAGILSDAEAFRPNDEMSRQEFAKLIALGYKLNCTPADPVFSDVPPDHGFYEAIQALAQNDITKGNGSGQFSPGSAITRAEFASLLARAYRK</sequence>